<proteinExistence type="predicted"/>
<dbReference type="Proteomes" id="UP001162501">
    <property type="component" value="Chromosome 31"/>
</dbReference>
<evidence type="ECO:0000313" key="1">
    <source>
        <dbReference type="EMBL" id="CAI9708010.1"/>
    </source>
</evidence>
<evidence type="ECO:0000313" key="2">
    <source>
        <dbReference type="Proteomes" id="UP001162501"/>
    </source>
</evidence>
<organism evidence="1 2">
    <name type="scientific">Rangifer tarandus platyrhynchus</name>
    <name type="common">Svalbard reindeer</name>
    <dbReference type="NCBI Taxonomy" id="3082113"/>
    <lineage>
        <taxon>Eukaryota</taxon>
        <taxon>Metazoa</taxon>
        <taxon>Chordata</taxon>
        <taxon>Craniata</taxon>
        <taxon>Vertebrata</taxon>
        <taxon>Euteleostomi</taxon>
        <taxon>Mammalia</taxon>
        <taxon>Eutheria</taxon>
        <taxon>Laurasiatheria</taxon>
        <taxon>Artiodactyla</taxon>
        <taxon>Ruminantia</taxon>
        <taxon>Pecora</taxon>
        <taxon>Cervidae</taxon>
        <taxon>Odocoileinae</taxon>
        <taxon>Rangifer</taxon>
    </lineage>
</organism>
<sequence>MGTWLWVQQPPRRPEACGGRRAPVRQRSPQGPVGRRWRAGRQERARGLQPREGRRARRPIGGLWVRAGSTAGVRPTASLGRLCALEAAASACPGEQGWFGQVWAEKPGEGSTFTAEQQLSDEFLGVRGTVSSGSLGLLKTKLEFQTSWRIIRKIAGNEFDSLDAEVFVDMVAELACVWKSPFLDYGISKQELGKLMKVPASQESLRSRDLTALKVQQRSRHVEIARLVLAPWASILGLGSLAELWGPFVCPSPDRQGSHSLVASWHHVGRSVLREARTRIQPLLARSRCFCAGQTSDPVHPGLVIHFLRTVRGRVAQSWAGSTSANALKKPWRRRPPGAPGPAVPRPSAAALKGWAAAPPGGRGGSGAALRHPGLERGSVPAPPPPPGERSSGRLECPRGRAVLLRASIPGSRRWLRVLTPDLRLKASLCPDSRPGPRCFPPRVTGCDGGPVVLYAPAPPVLLPGPESRKAPSLHSLLLPRGPSCHPAPPDTQALGRRLCPYVHSPDRLSTCSDYTVLCLDGCPGKAGAFRMVALTWAWAFLCQEAFPALRVQKQAWLLSRPVLVAEHRGGRLGTVAMERKACWRLCTADLAEVLAYEVQRTLHQALPCFVQAAQHAFYLLVMLSEHCHDALYPPSVSEHGCQTVTDARAQRRETSQRHHRGVGPDCGGLIRTSLREATGRAGSLVWRGLAGQGKDSGAALVGAHWALCAPGPPVGL</sequence>
<protein>
    <submittedName>
        <fullName evidence="1">Uncharacterized protein</fullName>
    </submittedName>
</protein>
<dbReference type="EMBL" id="OX596115">
    <property type="protein sequence ID" value="CAI9708010.1"/>
    <property type="molecule type" value="Genomic_DNA"/>
</dbReference>
<reference evidence="1" key="1">
    <citation type="submission" date="2023-05" db="EMBL/GenBank/DDBJ databases">
        <authorList>
            <consortium name="ELIXIR-Norway"/>
        </authorList>
    </citation>
    <scope>NUCLEOTIDE SEQUENCE</scope>
</reference>
<gene>
    <name evidence="1" type="ORF">MRATA1EN3_LOCUS19223</name>
</gene>
<name>A0ACB0F4T0_RANTA</name>
<accession>A0ACB0F4T0</accession>